<proteinExistence type="predicted"/>
<gene>
    <name evidence="1" type="ORF">BOH74_11305</name>
</gene>
<dbReference type="AlphaFoldDB" id="A0A853ZZ64"/>
<evidence type="ECO:0000313" key="2">
    <source>
        <dbReference type="Proteomes" id="UP000185990"/>
    </source>
</evidence>
<accession>A0A853ZZ64</accession>
<reference evidence="1 2" key="1">
    <citation type="submission" date="2016-11" db="EMBL/GenBank/DDBJ databases">
        <title>Draft genome of Pseudomonas versuta A4R1.12.</title>
        <authorList>
            <person name="See-Too W.-S."/>
        </authorList>
    </citation>
    <scope>NUCLEOTIDE SEQUENCE [LARGE SCALE GENOMIC DNA]</scope>
    <source>
        <strain evidence="1 2">A4R1.12</strain>
    </source>
</reference>
<comment type="caution">
    <text evidence="1">The sequence shown here is derived from an EMBL/GenBank/DDBJ whole genome shotgun (WGS) entry which is preliminary data.</text>
</comment>
<protein>
    <submittedName>
        <fullName evidence="1">Uncharacterized protein</fullName>
    </submittedName>
</protein>
<sequence length="66" mass="6966">MAMVGTALITAIPVATMLRLHAIIRDRRVITTGLLISQVMGLAMAGSKARAGAGAGRDYRRVAQMN</sequence>
<organism evidence="1 2">
    <name type="scientific">Pseudomonas versuta</name>
    <dbReference type="NCBI Taxonomy" id="1788301"/>
    <lineage>
        <taxon>Bacteria</taxon>
        <taxon>Pseudomonadati</taxon>
        <taxon>Pseudomonadota</taxon>
        <taxon>Gammaproteobacteria</taxon>
        <taxon>Pseudomonadales</taxon>
        <taxon>Pseudomonadaceae</taxon>
        <taxon>Pseudomonas</taxon>
    </lineage>
</organism>
<evidence type="ECO:0000313" key="1">
    <source>
        <dbReference type="EMBL" id="OKA23877.1"/>
    </source>
</evidence>
<dbReference type="EMBL" id="MPJD01000018">
    <property type="protein sequence ID" value="OKA23877.1"/>
    <property type="molecule type" value="Genomic_DNA"/>
</dbReference>
<name>A0A853ZZ64_9PSED</name>
<dbReference type="Proteomes" id="UP000185990">
    <property type="component" value="Unassembled WGS sequence"/>
</dbReference>